<dbReference type="SUPFAM" id="SSF53649">
    <property type="entry name" value="Alkaline phosphatase-like"/>
    <property type="match status" value="1"/>
</dbReference>
<reference evidence="3" key="1">
    <citation type="submission" date="2017-11" db="EMBL/GenBank/DDBJ databases">
        <title>The sensing device of the deep-sea amphipod.</title>
        <authorList>
            <person name="Kobayashi H."/>
            <person name="Nagahama T."/>
            <person name="Arai W."/>
            <person name="Sasagawa Y."/>
            <person name="Umeda M."/>
            <person name="Hayashi T."/>
            <person name="Nikaido I."/>
            <person name="Watanabe H."/>
            <person name="Oguri K."/>
            <person name="Kitazato H."/>
            <person name="Fujioka K."/>
            <person name="Kido Y."/>
            <person name="Takami H."/>
        </authorList>
    </citation>
    <scope>NUCLEOTIDE SEQUENCE</scope>
    <source>
        <tissue evidence="3">Whole body</tissue>
    </source>
</reference>
<dbReference type="PANTHER" id="PTHR10151:SF120">
    <property type="entry name" value="BIS(5'-ADENOSYL)-TRIPHOSPHATASE"/>
    <property type="match status" value="1"/>
</dbReference>
<keyword evidence="1" id="KW-0732">Signal</keyword>
<dbReference type="Gene3D" id="3.30.1360.180">
    <property type="match status" value="1"/>
</dbReference>
<evidence type="ECO:0000313" key="2">
    <source>
        <dbReference type="EMBL" id="LAB66386.1"/>
    </source>
</evidence>
<sequence length="420" mass="47688">MNRFRELVLLILSLPWLTSTVQCRPGGSDNSTSKLLYILIDGFRHDYLEKLSPEEVPGFTEFISNGVRAEYVNPLHPSLSYPSWTALATGLYAESHGIIGNYFYDPVDKDYFALFDADSTGKKKWWTAEPIWTTATKAGLRVAAYLWSRCDIVYDHVLPEYCEKFIKKTGLDSFRTNVDKALDNFEDGFDFVLVYTAHMDTMGHHYGPDSEEVKQGVRDIDEILVYLLDQLKEIEDQVNIVIVGDHGMSPTRPSEIGRVFFDKYLPQADCIENIADYGALSNILVKPGYLDEVYESLNKMPGFSVYKRDEIPEEWHIKNSPYIHDLFLQADIGNYLTPSLRPEMLPPVDEDTYVEVGAHGFLASEMDMKTIFFAKGPMFKTHEVISPIDIVDVYQVLTHVFNIEGCPSNGTFDNVAAAFV</sequence>
<name>A0A2P2HXN9_9CRUS</name>
<evidence type="ECO:0000256" key="1">
    <source>
        <dbReference type="SAM" id="SignalP"/>
    </source>
</evidence>
<feature type="signal peptide" evidence="1">
    <location>
        <begin position="1"/>
        <end position="23"/>
    </location>
</feature>
<dbReference type="Pfam" id="PF01663">
    <property type="entry name" value="Phosphodiest"/>
    <property type="match status" value="1"/>
</dbReference>
<accession>A0A2P2HXN9</accession>
<organism evidence="2">
    <name type="scientific">Hirondellea gigas</name>
    <dbReference type="NCBI Taxonomy" id="1518452"/>
    <lineage>
        <taxon>Eukaryota</taxon>
        <taxon>Metazoa</taxon>
        <taxon>Ecdysozoa</taxon>
        <taxon>Arthropoda</taxon>
        <taxon>Crustacea</taxon>
        <taxon>Multicrustacea</taxon>
        <taxon>Malacostraca</taxon>
        <taxon>Eumalacostraca</taxon>
        <taxon>Peracarida</taxon>
        <taxon>Amphipoda</taxon>
        <taxon>Amphilochidea</taxon>
        <taxon>Lysianassida</taxon>
        <taxon>Lysianassidira</taxon>
        <taxon>Lysianassoidea</taxon>
        <taxon>Lysianassidae</taxon>
        <taxon>Hirondellea</taxon>
    </lineage>
</organism>
<feature type="chain" id="PRO_5036046469" evidence="1">
    <location>
        <begin position="24"/>
        <end position="420"/>
    </location>
</feature>
<evidence type="ECO:0000313" key="3">
    <source>
        <dbReference type="EMBL" id="LAC20056.1"/>
    </source>
</evidence>
<proteinExistence type="evidence at transcript level"/>
<dbReference type="EMBL" id="IACF01000621">
    <property type="protein sequence ID" value="LAB66386.1"/>
    <property type="molecule type" value="mRNA"/>
</dbReference>
<dbReference type="AlphaFoldDB" id="A0A2P2HXN9"/>
<dbReference type="GO" id="GO:0016787">
    <property type="term" value="F:hydrolase activity"/>
    <property type="evidence" value="ECO:0007669"/>
    <property type="project" value="UniProtKB-ARBA"/>
</dbReference>
<dbReference type="Gene3D" id="3.40.720.10">
    <property type="entry name" value="Alkaline Phosphatase, subunit A"/>
    <property type="match status" value="1"/>
</dbReference>
<dbReference type="InterPro" id="IPR017850">
    <property type="entry name" value="Alkaline_phosphatase_core_sf"/>
</dbReference>
<dbReference type="CDD" id="cd16018">
    <property type="entry name" value="Enpp"/>
    <property type="match status" value="1"/>
</dbReference>
<reference evidence="2" key="2">
    <citation type="journal article" date="2018" name="Biosci. Biotechnol. Biochem.">
        <title>Polysaccharide hydrolase of the hadal zone amphipods Hirondellea gigas.</title>
        <authorList>
            <person name="Kobayashi H."/>
            <person name="Nagahama T."/>
            <person name="Arai W."/>
            <person name="Sasagawa Y."/>
            <person name="Umeda M."/>
            <person name="Hayashi T."/>
            <person name="Nikaido I."/>
            <person name="Watanabe H."/>
            <person name="Oguri K."/>
            <person name="Kitazato H."/>
            <person name="Fujioka K."/>
            <person name="Kido Y."/>
            <person name="Takami H."/>
        </authorList>
    </citation>
    <scope>NUCLEOTIDE SEQUENCE</scope>
    <source>
        <tissue evidence="2">Whole body</tissue>
    </source>
</reference>
<dbReference type="EMBL" id="IACT01000665">
    <property type="protein sequence ID" value="LAC20056.1"/>
    <property type="molecule type" value="mRNA"/>
</dbReference>
<dbReference type="InterPro" id="IPR002591">
    <property type="entry name" value="Phosphodiest/P_Trfase"/>
</dbReference>
<dbReference type="PANTHER" id="PTHR10151">
    <property type="entry name" value="ECTONUCLEOTIDE PYROPHOSPHATASE/PHOSPHODIESTERASE"/>
    <property type="match status" value="1"/>
</dbReference>
<protein>
    <submittedName>
        <fullName evidence="2">Ectonucleotide pyrophosphatase/phosphodiesterase family member 6</fullName>
    </submittedName>
</protein>